<dbReference type="Proteomes" id="UP001589838">
    <property type="component" value="Unassembled WGS sequence"/>
</dbReference>
<keyword evidence="3" id="KW-1185">Reference proteome</keyword>
<evidence type="ECO:0000256" key="1">
    <source>
        <dbReference type="SAM" id="MobiDB-lite"/>
    </source>
</evidence>
<sequence length="54" mass="5801">MTLRGPEPATGTHDMAGETPGVSIIDVESKEKIDLIELTGDPHGITYVSYKSNK</sequence>
<comment type="caution">
    <text evidence="2">The sequence shown here is derived from an EMBL/GenBank/DDBJ whole genome shotgun (WGS) entry which is preliminary data.</text>
</comment>
<accession>A0ABV6KIE3</accession>
<evidence type="ECO:0000313" key="3">
    <source>
        <dbReference type="Proteomes" id="UP001589838"/>
    </source>
</evidence>
<dbReference type="RefSeq" id="WP_335959697.1">
    <property type="nucleotide sequence ID" value="NZ_JAXBLX010000006.1"/>
</dbReference>
<name>A0ABV6KIE3_9BACI</name>
<feature type="region of interest" description="Disordered" evidence="1">
    <location>
        <begin position="1"/>
        <end position="22"/>
    </location>
</feature>
<gene>
    <name evidence="2" type="ORF">ACFFHM_15125</name>
</gene>
<dbReference type="EMBL" id="JBHLUX010000036">
    <property type="protein sequence ID" value="MFC0471793.1"/>
    <property type="molecule type" value="Genomic_DNA"/>
</dbReference>
<proteinExistence type="predicted"/>
<reference evidence="2 3" key="1">
    <citation type="submission" date="2024-09" db="EMBL/GenBank/DDBJ databases">
        <authorList>
            <person name="Sun Q."/>
            <person name="Mori K."/>
        </authorList>
    </citation>
    <scope>NUCLEOTIDE SEQUENCE [LARGE SCALE GENOMIC DNA]</scope>
    <source>
        <strain evidence="2 3">NCAIM B.02610</strain>
    </source>
</reference>
<organism evidence="2 3">
    <name type="scientific">Halalkalibacter kiskunsagensis</name>
    <dbReference type="NCBI Taxonomy" id="1548599"/>
    <lineage>
        <taxon>Bacteria</taxon>
        <taxon>Bacillati</taxon>
        <taxon>Bacillota</taxon>
        <taxon>Bacilli</taxon>
        <taxon>Bacillales</taxon>
        <taxon>Bacillaceae</taxon>
        <taxon>Halalkalibacter</taxon>
    </lineage>
</organism>
<evidence type="ECO:0000313" key="2">
    <source>
        <dbReference type="EMBL" id="MFC0471793.1"/>
    </source>
</evidence>
<protein>
    <submittedName>
        <fullName evidence="2">Uncharacterized protein</fullName>
    </submittedName>
</protein>